<proteinExistence type="predicted"/>
<reference evidence="3 4" key="1">
    <citation type="submission" date="2018-10" db="EMBL/GenBank/DDBJ databases">
        <title>Genome sequencing of Arthrobacter oryzae TNB02.</title>
        <authorList>
            <person name="Cho Y.-J."/>
            <person name="Cho A."/>
            <person name="Kim O.-S."/>
        </authorList>
    </citation>
    <scope>NUCLEOTIDE SEQUENCE [LARGE SCALE GENOMIC DNA]</scope>
    <source>
        <strain evidence="3 4">TNB02</strain>
    </source>
</reference>
<dbReference type="Gene3D" id="3.40.50.2000">
    <property type="entry name" value="Glycogen Phosphorylase B"/>
    <property type="match status" value="1"/>
</dbReference>
<comment type="caution">
    <text evidence="3">The sequence shown here is derived from an EMBL/GenBank/DDBJ whole genome shotgun (WGS) entry which is preliminary data.</text>
</comment>
<keyword evidence="2 3" id="KW-0808">Transferase</keyword>
<dbReference type="PANTHER" id="PTHR12526">
    <property type="entry name" value="GLYCOSYLTRANSFERASE"/>
    <property type="match status" value="1"/>
</dbReference>
<name>A0A3N0BT11_9MICC</name>
<dbReference type="Proteomes" id="UP000273807">
    <property type="component" value="Unassembled WGS sequence"/>
</dbReference>
<accession>A0A3N0BT11</accession>
<evidence type="ECO:0000313" key="4">
    <source>
        <dbReference type="Proteomes" id="UP000273807"/>
    </source>
</evidence>
<dbReference type="Pfam" id="PF13692">
    <property type="entry name" value="Glyco_trans_1_4"/>
    <property type="match status" value="1"/>
</dbReference>
<evidence type="ECO:0000256" key="1">
    <source>
        <dbReference type="ARBA" id="ARBA00022676"/>
    </source>
</evidence>
<gene>
    <name evidence="3" type="ORF">D7003_13865</name>
</gene>
<sequence length="154" mass="15839">MPAGSSQPCRKGSCTDWTGRSWLSCNHPLARETGLPAGQRAFGPHRARRSPDEITAVRDAISRAGLTGRINFAGMLDGDALDAAYCSSDLFVMPSLYEGYGMALTGAMAHGLPRVSTTGGAAARTVPHGTGIKAPSAGAAALRGLSPAGAERTR</sequence>
<keyword evidence="4" id="KW-1185">Reference proteome</keyword>
<dbReference type="OrthoDB" id="9765330at2"/>
<protein>
    <submittedName>
        <fullName evidence="3">Glycosyltransferase</fullName>
    </submittedName>
</protein>
<dbReference type="EMBL" id="RBED01000114">
    <property type="protein sequence ID" value="RNL52020.1"/>
    <property type="molecule type" value="Genomic_DNA"/>
</dbReference>
<keyword evidence="1" id="KW-0328">Glycosyltransferase</keyword>
<evidence type="ECO:0000256" key="2">
    <source>
        <dbReference type="ARBA" id="ARBA00022679"/>
    </source>
</evidence>
<dbReference type="SUPFAM" id="SSF53756">
    <property type="entry name" value="UDP-Glycosyltransferase/glycogen phosphorylase"/>
    <property type="match status" value="1"/>
</dbReference>
<dbReference type="PANTHER" id="PTHR12526:SF510">
    <property type="entry name" value="D-INOSITOL 3-PHOSPHATE GLYCOSYLTRANSFERASE"/>
    <property type="match status" value="1"/>
</dbReference>
<dbReference type="GO" id="GO:0016757">
    <property type="term" value="F:glycosyltransferase activity"/>
    <property type="evidence" value="ECO:0007669"/>
    <property type="project" value="UniProtKB-KW"/>
</dbReference>
<dbReference type="AlphaFoldDB" id="A0A3N0BT11"/>
<organism evidence="3 4">
    <name type="scientific">Arthrobacter oryzae</name>
    <dbReference type="NCBI Taxonomy" id="409290"/>
    <lineage>
        <taxon>Bacteria</taxon>
        <taxon>Bacillati</taxon>
        <taxon>Actinomycetota</taxon>
        <taxon>Actinomycetes</taxon>
        <taxon>Micrococcales</taxon>
        <taxon>Micrococcaceae</taxon>
        <taxon>Arthrobacter</taxon>
    </lineage>
</organism>
<evidence type="ECO:0000313" key="3">
    <source>
        <dbReference type="EMBL" id="RNL52020.1"/>
    </source>
</evidence>